<accession>A0ABY7NS67</accession>
<protein>
    <submittedName>
        <fullName evidence="4">FecR domain-containing protein</fullName>
    </submittedName>
</protein>
<dbReference type="EMBL" id="CP115174">
    <property type="protein sequence ID" value="WBO24017.1"/>
    <property type="molecule type" value="Genomic_DNA"/>
</dbReference>
<dbReference type="PANTHER" id="PTHR30273:SF2">
    <property type="entry name" value="PROTEIN FECR"/>
    <property type="match status" value="1"/>
</dbReference>
<dbReference type="Proteomes" id="UP001210865">
    <property type="component" value="Chromosome"/>
</dbReference>
<dbReference type="InterPro" id="IPR012373">
    <property type="entry name" value="Ferrdict_sens_TM"/>
</dbReference>
<keyword evidence="1" id="KW-0472">Membrane</keyword>
<keyword evidence="1" id="KW-0812">Transmembrane</keyword>
<evidence type="ECO:0000259" key="2">
    <source>
        <dbReference type="Pfam" id="PF04773"/>
    </source>
</evidence>
<evidence type="ECO:0000256" key="1">
    <source>
        <dbReference type="SAM" id="Phobius"/>
    </source>
</evidence>
<dbReference type="InterPro" id="IPR006860">
    <property type="entry name" value="FecR"/>
</dbReference>
<dbReference type="RefSeq" id="WP_270078646.1">
    <property type="nucleotide sequence ID" value="NZ_CP115174.1"/>
</dbReference>
<dbReference type="InterPro" id="IPR032623">
    <property type="entry name" value="FecR_N"/>
</dbReference>
<dbReference type="PANTHER" id="PTHR30273">
    <property type="entry name" value="PERIPLASMIC SIGNAL SENSOR AND SIGMA FACTOR ACTIVATOR FECR-RELATED"/>
    <property type="match status" value="1"/>
</dbReference>
<sequence length="319" mass="33668">MTDRGDDIRTAAIDWAIRLNDPGFGDWDGFLAWLESDPAHASAYDAVLAAGDATDPVLADTPTAKPVPTAPPPISPRVPIWRRQAAGGVLAAGIVAAIGVGYIHLRPAPFVVETGPGEHRTIVTGSATIALNGDTRLVLDHHDSHVATLDRGEALFDVRHDEAHPFAVRVGAGQVQDVGTRFDVIRDPAGTRVAVAEGMVVYNPRLEAVRLGPGQTLDSRDGAGEMRVARAATADIGSWRENRLSYRQAPLAIVAADLSRGLGVPIMAGPDVATQPFTGVIAYGGDKTRFLGGLGPLLDVGVKRDQVGWTLTRKADARL</sequence>
<name>A0ABY7NS67_9SPHN</name>
<dbReference type="Pfam" id="PF04773">
    <property type="entry name" value="FecR"/>
    <property type="match status" value="1"/>
</dbReference>
<organism evidence="4 5">
    <name type="scientific">Sphingomonas abietis</name>
    <dbReference type="NCBI Taxonomy" id="3012344"/>
    <lineage>
        <taxon>Bacteria</taxon>
        <taxon>Pseudomonadati</taxon>
        <taxon>Pseudomonadota</taxon>
        <taxon>Alphaproteobacteria</taxon>
        <taxon>Sphingomonadales</taxon>
        <taxon>Sphingomonadaceae</taxon>
        <taxon>Sphingomonas</taxon>
    </lineage>
</organism>
<proteinExistence type="predicted"/>
<feature type="transmembrane region" description="Helical" evidence="1">
    <location>
        <begin position="85"/>
        <end position="105"/>
    </location>
</feature>
<reference evidence="4 5" key="1">
    <citation type="submission" date="2022-12" db="EMBL/GenBank/DDBJ databases">
        <title>Sphingomonas abieness sp. nov., an endophytic bacterium isolated from Abies koreana.</title>
        <authorList>
            <person name="Jiang L."/>
            <person name="Lee J."/>
        </authorList>
    </citation>
    <scope>NUCLEOTIDE SEQUENCE [LARGE SCALE GENOMIC DNA]</scope>
    <source>
        <strain evidence="5">PAMB 00755</strain>
    </source>
</reference>
<gene>
    <name evidence="4" type="ORF">PBT88_07880</name>
</gene>
<feature type="domain" description="FecR N-terminal" evidence="3">
    <location>
        <begin position="11"/>
        <end position="47"/>
    </location>
</feature>
<dbReference type="Pfam" id="PF16220">
    <property type="entry name" value="DUF4880"/>
    <property type="match status" value="1"/>
</dbReference>
<evidence type="ECO:0000313" key="4">
    <source>
        <dbReference type="EMBL" id="WBO24017.1"/>
    </source>
</evidence>
<keyword evidence="5" id="KW-1185">Reference proteome</keyword>
<dbReference type="Gene3D" id="2.60.120.1440">
    <property type="match status" value="1"/>
</dbReference>
<keyword evidence="1" id="KW-1133">Transmembrane helix</keyword>
<evidence type="ECO:0000259" key="3">
    <source>
        <dbReference type="Pfam" id="PF16220"/>
    </source>
</evidence>
<dbReference type="PIRSF" id="PIRSF018266">
    <property type="entry name" value="FecR"/>
    <property type="match status" value="1"/>
</dbReference>
<evidence type="ECO:0000313" key="5">
    <source>
        <dbReference type="Proteomes" id="UP001210865"/>
    </source>
</evidence>
<feature type="domain" description="FecR protein" evidence="2">
    <location>
        <begin position="111"/>
        <end position="200"/>
    </location>
</feature>